<dbReference type="EMBL" id="LCBQ01000014">
    <property type="protein sequence ID" value="KKS13500.1"/>
    <property type="molecule type" value="Genomic_DNA"/>
</dbReference>
<accession>A0A0G0WKZ6</accession>
<dbReference type="Proteomes" id="UP000034380">
    <property type="component" value="Unassembled WGS sequence"/>
</dbReference>
<evidence type="ECO:0000256" key="1">
    <source>
        <dbReference type="SAM" id="MobiDB-lite"/>
    </source>
</evidence>
<proteinExistence type="predicted"/>
<evidence type="ECO:0000313" key="2">
    <source>
        <dbReference type="EMBL" id="KKS13500.1"/>
    </source>
</evidence>
<name>A0A0G0WKZ6_9BACT</name>
<sequence length="95" mass="10948">MFRSIGNTLDRKKKSFTGTGEKNSDTKLIFSKFLDEYFTEYKNLFEWEASYNSKDGKVIIDTGSKLIAGELSLRIKELSKLFKEANLRVTQIIIV</sequence>
<gene>
    <name evidence="2" type="ORF">UU70_C0014G0007</name>
</gene>
<reference evidence="2 3" key="1">
    <citation type="journal article" date="2015" name="Nature">
        <title>rRNA introns, odd ribosomes, and small enigmatic genomes across a large radiation of phyla.</title>
        <authorList>
            <person name="Brown C.T."/>
            <person name="Hug L.A."/>
            <person name="Thomas B.C."/>
            <person name="Sharon I."/>
            <person name="Castelle C.J."/>
            <person name="Singh A."/>
            <person name="Wilkins M.J."/>
            <person name="Williams K.H."/>
            <person name="Banfield J.F."/>
        </authorList>
    </citation>
    <scope>NUCLEOTIDE SEQUENCE [LARGE SCALE GENOMIC DNA]</scope>
</reference>
<evidence type="ECO:0000313" key="3">
    <source>
        <dbReference type="Proteomes" id="UP000034380"/>
    </source>
</evidence>
<organism evidence="2 3">
    <name type="scientific">Candidatus Yanofskybacteria bacterium GW2011_GWA1_41_6</name>
    <dbReference type="NCBI Taxonomy" id="1619020"/>
    <lineage>
        <taxon>Bacteria</taxon>
        <taxon>Candidatus Yanofskyibacteriota</taxon>
    </lineage>
</organism>
<feature type="region of interest" description="Disordered" evidence="1">
    <location>
        <begin position="1"/>
        <end position="23"/>
    </location>
</feature>
<protein>
    <submittedName>
        <fullName evidence="2">Uncharacterized protein</fullName>
    </submittedName>
</protein>
<dbReference type="AlphaFoldDB" id="A0A0G0WKZ6"/>
<comment type="caution">
    <text evidence="2">The sequence shown here is derived from an EMBL/GenBank/DDBJ whole genome shotgun (WGS) entry which is preliminary data.</text>
</comment>